<reference evidence="2" key="2">
    <citation type="submission" date="2020-09" db="EMBL/GenBank/DDBJ databases">
        <authorList>
            <person name="Sun Q."/>
            <person name="Ohkuma M."/>
        </authorList>
    </citation>
    <scope>NUCLEOTIDE SEQUENCE</scope>
    <source>
        <strain evidence="2">JCM 13919</strain>
    </source>
</reference>
<dbReference type="AlphaFoldDB" id="A0A917N9L8"/>
<dbReference type="Proteomes" id="UP000630149">
    <property type="component" value="Unassembled WGS sequence"/>
</dbReference>
<accession>A0A917N9L8</accession>
<dbReference type="InterPro" id="IPR001296">
    <property type="entry name" value="Glyco_trans_1"/>
</dbReference>
<comment type="caution">
    <text evidence="2">The sequence shown here is derived from an EMBL/GenBank/DDBJ whole genome shotgun (WGS) entry which is preliminary data.</text>
</comment>
<keyword evidence="3" id="KW-1185">Reference proteome</keyword>
<dbReference type="Pfam" id="PF00534">
    <property type="entry name" value="Glycos_transf_1"/>
    <property type="match status" value="1"/>
</dbReference>
<organism evidence="2 3">
    <name type="scientific">Legionella impletisoli</name>
    <dbReference type="NCBI Taxonomy" id="343510"/>
    <lineage>
        <taxon>Bacteria</taxon>
        <taxon>Pseudomonadati</taxon>
        <taxon>Pseudomonadota</taxon>
        <taxon>Gammaproteobacteria</taxon>
        <taxon>Legionellales</taxon>
        <taxon>Legionellaceae</taxon>
        <taxon>Legionella</taxon>
    </lineage>
</organism>
<dbReference type="EMBL" id="BMOB01000002">
    <property type="protein sequence ID" value="GGI80132.1"/>
    <property type="molecule type" value="Genomic_DNA"/>
</dbReference>
<evidence type="ECO:0000313" key="2">
    <source>
        <dbReference type="EMBL" id="GGI80132.1"/>
    </source>
</evidence>
<dbReference type="RefSeq" id="WP_131775899.1">
    <property type="nucleotide sequence ID" value="NZ_BMOB01000002.1"/>
</dbReference>
<dbReference type="SUPFAM" id="SSF53756">
    <property type="entry name" value="UDP-Glycosyltransferase/glycogen phosphorylase"/>
    <property type="match status" value="1"/>
</dbReference>
<dbReference type="OrthoDB" id="9816564at2"/>
<dbReference type="Gene3D" id="3.40.50.2000">
    <property type="entry name" value="Glycogen Phosphorylase B"/>
    <property type="match status" value="1"/>
</dbReference>
<sequence length="619" mass="72146">MFNEHLHQEYDAIVMLTWSNWKTELRSNRYHYATRFAKIVPVIFVQPDLEHESYQFEESDVSNVTILHVYNKYGNAQTSLLNKALVEAGCLRPIFWVYNIFFTGFLRQRFSILNIYHGTEDYLTSKSRLQFKDDQYINAFNQMLELTDLLVCVSDGVADSFLTQANYKGRIVTITNGCDYKFYKPQEIKPHHNTQKIQIFYQGNIFDKLDYKLLIQLAKKFPSWKFVFAGRVIFKEAGWRSLCKLPNVEYVGILSPEQLKEKAYISDIGIIPFVESEWLIERSFPLKAFEYLACGLPVVSVPIKALKPFSEVITFASGIEEFSVALERAVLLKNNQQYIEKCLESASLQDYDLKFEECLRHIHRLSSERTANHEFSKYTAGILCEFENKNLAYMPLFQNFISHSSHDIYYIPFDSSLDIAVIKHFDVIIIPAVKQNITNYLIHPVGEIIKKYGGYKIIFSDSTQEKSYLNELVLNLGVQKIFGFNENNLLTNDINVSYVIDFDKYLLEQHVLARTAEDKYSLSVIHNLKDRLELSINDIACYPTKCTNFTEFKRVANKLTLHSIAEQLSSFELIKLIFNKMIKNILKLLYHYFRMLPNSVKTKIVFWIPISVKKIIKPT</sequence>
<evidence type="ECO:0000259" key="1">
    <source>
        <dbReference type="Pfam" id="PF00534"/>
    </source>
</evidence>
<protein>
    <recommendedName>
        <fullName evidence="1">Glycosyl transferase family 1 domain-containing protein</fullName>
    </recommendedName>
</protein>
<dbReference type="PANTHER" id="PTHR12526">
    <property type="entry name" value="GLYCOSYLTRANSFERASE"/>
    <property type="match status" value="1"/>
</dbReference>
<feature type="domain" description="Glycosyl transferase family 1" evidence="1">
    <location>
        <begin position="189"/>
        <end position="303"/>
    </location>
</feature>
<reference evidence="2" key="1">
    <citation type="journal article" date="2014" name="Int. J. Syst. Evol. Microbiol.">
        <title>Complete genome sequence of Corynebacterium casei LMG S-19264T (=DSM 44701T), isolated from a smear-ripened cheese.</title>
        <authorList>
            <consortium name="US DOE Joint Genome Institute (JGI-PGF)"/>
            <person name="Walter F."/>
            <person name="Albersmeier A."/>
            <person name="Kalinowski J."/>
            <person name="Ruckert C."/>
        </authorList>
    </citation>
    <scope>NUCLEOTIDE SEQUENCE</scope>
    <source>
        <strain evidence="2">JCM 13919</strain>
    </source>
</reference>
<evidence type="ECO:0000313" key="3">
    <source>
        <dbReference type="Proteomes" id="UP000630149"/>
    </source>
</evidence>
<name>A0A917N9L8_9GAMM</name>
<gene>
    <name evidence="2" type="ORF">GCM10007966_05790</name>
</gene>
<proteinExistence type="predicted"/>